<dbReference type="PANTHER" id="PTHR37477">
    <property type="entry name" value="COBALT-PRECORRIN-5A HYDROLASE"/>
    <property type="match status" value="1"/>
</dbReference>
<gene>
    <name evidence="2" type="ORF">CK510_06740</name>
</gene>
<dbReference type="GO" id="GO:0009236">
    <property type="term" value="P:cobalamin biosynthetic process"/>
    <property type="evidence" value="ECO:0007669"/>
    <property type="project" value="InterPro"/>
</dbReference>
<name>A0A2A2TME1_9CYAN</name>
<dbReference type="Pfam" id="PF01890">
    <property type="entry name" value="CbiG_C"/>
    <property type="match status" value="1"/>
</dbReference>
<dbReference type="OrthoDB" id="9772960at2"/>
<evidence type="ECO:0000313" key="2">
    <source>
        <dbReference type="EMBL" id="PAX59496.1"/>
    </source>
</evidence>
<dbReference type="RefSeq" id="WP_095720964.1">
    <property type="nucleotide sequence ID" value="NZ_NTFS01000049.1"/>
</dbReference>
<dbReference type="AlphaFoldDB" id="A0A2A2TME1"/>
<dbReference type="PANTHER" id="PTHR37477:SF1">
    <property type="entry name" value="COBALT-PRECORRIN-5A HYDROLASE"/>
    <property type="match status" value="1"/>
</dbReference>
<dbReference type="InterPro" id="IPR052553">
    <property type="entry name" value="CbiG_hydrolase"/>
</dbReference>
<dbReference type="EMBL" id="NTFS01000049">
    <property type="protein sequence ID" value="PAX59496.1"/>
    <property type="molecule type" value="Genomic_DNA"/>
</dbReference>
<dbReference type="Proteomes" id="UP000218238">
    <property type="component" value="Unassembled WGS sequence"/>
</dbReference>
<evidence type="ECO:0000313" key="3">
    <source>
        <dbReference type="Proteomes" id="UP000218238"/>
    </source>
</evidence>
<reference evidence="2 3" key="1">
    <citation type="submission" date="2017-08" db="EMBL/GenBank/DDBJ databases">
        <title>Draft genome sequence of filamentous cyanobacterium Calothrix elsteri CCALA 953.</title>
        <authorList>
            <person name="Gagunashvili A.N."/>
            <person name="Elster J."/>
            <person name="Andresson O.S."/>
        </authorList>
    </citation>
    <scope>NUCLEOTIDE SEQUENCE [LARGE SCALE GENOMIC DNA]</scope>
    <source>
        <strain evidence="2 3">CCALA 953</strain>
    </source>
</reference>
<dbReference type="SUPFAM" id="SSF159664">
    <property type="entry name" value="CobE/GbiG C-terminal domain-like"/>
    <property type="match status" value="1"/>
</dbReference>
<protein>
    <submittedName>
        <fullName evidence="2">Cobalamin biosynthesis protein CbiG</fullName>
    </submittedName>
</protein>
<comment type="caution">
    <text evidence="2">The sequence shown here is derived from an EMBL/GenBank/DDBJ whole genome shotgun (WGS) entry which is preliminary data.</text>
</comment>
<proteinExistence type="predicted"/>
<feature type="domain" description="CobE/GbiG C-terminal" evidence="1">
    <location>
        <begin position="4"/>
        <end position="142"/>
    </location>
</feature>
<keyword evidence="3" id="KW-1185">Reference proteome</keyword>
<accession>A0A2A2TME1</accession>
<dbReference type="Gene3D" id="3.30.420.180">
    <property type="entry name" value="CobE/GbiG C-terminal domain"/>
    <property type="match status" value="1"/>
</dbReference>
<dbReference type="InterPro" id="IPR002750">
    <property type="entry name" value="CobE/GbiG_C"/>
</dbReference>
<sequence>MYVLWVGIGCKRETSRELIELAIKEIFRKHDLSESAIAGIATINSKAAEVGLLELCQIRNLPLKTFPAEVLQNISVPNPSQLVEKKVGTASVAEAAAISASLDFSHVNFADLKVGGINNLLIPKQIFRSSNPNLQGIVTIAVVMIGK</sequence>
<organism evidence="2 3">
    <name type="scientific">Brunnivagina elsteri CCALA 953</name>
    <dbReference type="NCBI Taxonomy" id="987040"/>
    <lineage>
        <taxon>Bacteria</taxon>
        <taxon>Bacillati</taxon>
        <taxon>Cyanobacteriota</taxon>
        <taxon>Cyanophyceae</taxon>
        <taxon>Nostocales</taxon>
        <taxon>Calotrichaceae</taxon>
        <taxon>Brunnivagina</taxon>
    </lineage>
</organism>
<dbReference type="InterPro" id="IPR036518">
    <property type="entry name" value="CobE/GbiG_C_sf"/>
</dbReference>
<evidence type="ECO:0000259" key="1">
    <source>
        <dbReference type="Pfam" id="PF01890"/>
    </source>
</evidence>